<evidence type="ECO:0000313" key="2">
    <source>
        <dbReference type="Proteomes" id="UP000499080"/>
    </source>
</evidence>
<sequence length="81" mass="9290">MTLQLHKTGFYFAFLSYLKGPQFADSKLAFTERIAMYEDLVLVKSDFDGQTSTQMTTMERKFEGRGCQKYMSSSLSNHGLK</sequence>
<keyword evidence="2" id="KW-1185">Reference proteome</keyword>
<dbReference type="EMBL" id="BGPR01000010">
    <property type="protein sequence ID" value="GBL76558.1"/>
    <property type="molecule type" value="Genomic_DNA"/>
</dbReference>
<organism evidence="1 2">
    <name type="scientific">Araneus ventricosus</name>
    <name type="common">Orbweaver spider</name>
    <name type="synonym">Epeira ventricosa</name>
    <dbReference type="NCBI Taxonomy" id="182803"/>
    <lineage>
        <taxon>Eukaryota</taxon>
        <taxon>Metazoa</taxon>
        <taxon>Ecdysozoa</taxon>
        <taxon>Arthropoda</taxon>
        <taxon>Chelicerata</taxon>
        <taxon>Arachnida</taxon>
        <taxon>Araneae</taxon>
        <taxon>Araneomorphae</taxon>
        <taxon>Entelegynae</taxon>
        <taxon>Araneoidea</taxon>
        <taxon>Araneidae</taxon>
        <taxon>Araneus</taxon>
    </lineage>
</organism>
<reference evidence="1 2" key="1">
    <citation type="journal article" date="2019" name="Sci. Rep.">
        <title>Orb-weaving spider Araneus ventricosus genome elucidates the spidroin gene catalogue.</title>
        <authorList>
            <person name="Kono N."/>
            <person name="Nakamura H."/>
            <person name="Ohtoshi R."/>
            <person name="Moran D.A.P."/>
            <person name="Shinohara A."/>
            <person name="Yoshida Y."/>
            <person name="Fujiwara M."/>
            <person name="Mori M."/>
            <person name="Tomita M."/>
            <person name="Arakawa K."/>
        </authorList>
    </citation>
    <scope>NUCLEOTIDE SEQUENCE [LARGE SCALE GENOMIC DNA]</scope>
</reference>
<proteinExistence type="predicted"/>
<protein>
    <submittedName>
        <fullName evidence="1">Uncharacterized protein</fullName>
    </submittedName>
</protein>
<dbReference type="AlphaFoldDB" id="A0A4Y2A9W9"/>
<name>A0A4Y2A9W9_ARAVE</name>
<comment type="caution">
    <text evidence="1">The sequence shown here is derived from an EMBL/GenBank/DDBJ whole genome shotgun (WGS) entry which is preliminary data.</text>
</comment>
<gene>
    <name evidence="1" type="ORF">AVEN_53289_1</name>
</gene>
<evidence type="ECO:0000313" key="1">
    <source>
        <dbReference type="EMBL" id="GBL76558.1"/>
    </source>
</evidence>
<accession>A0A4Y2A9W9</accession>
<dbReference type="Proteomes" id="UP000499080">
    <property type="component" value="Unassembled WGS sequence"/>
</dbReference>